<accession>A0A8J6IR58</accession>
<dbReference type="AlphaFoldDB" id="A0A8J6IR58"/>
<dbReference type="SUPFAM" id="SSF54427">
    <property type="entry name" value="NTF2-like"/>
    <property type="match status" value="1"/>
</dbReference>
<protein>
    <submittedName>
        <fullName evidence="3">PhzA/PhzB family protein</fullName>
    </submittedName>
</protein>
<organism evidence="3 4">
    <name type="scientific">Neobittarella massiliensis</name>
    <name type="common">ex Bilen et al. 2018</name>
    <dbReference type="NCBI Taxonomy" id="2041842"/>
    <lineage>
        <taxon>Bacteria</taxon>
        <taxon>Bacillati</taxon>
        <taxon>Bacillota</taxon>
        <taxon>Clostridia</taxon>
        <taxon>Eubacteriales</taxon>
        <taxon>Oscillospiraceae</taxon>
        <taxon>Neobittarella (ex Bilen et al. 2018)</taxon>
    </lineage>
</organism>
<evidence type="ECO:0000313" key="4">
    <source>
        <dbReference type="Proteomes" id="UP000597668"/>
    </source>
</evidence>
<keyword evidence="2" id="KW-0045">Antibiotic biosynthesis</keyword>
<reference evidence="3" key="1">
    <citation type="submission" date="2020-08" db="EMBL/GenBank/DDBJ databases">
        <authorList>
            <person name="Liu C."/>
            <person name="Sun Q."/>
        </authorList>
    </citation>
    <scope>NUCLEOTIDE SEQUENCE</scope>
    <source>
        <strain evidence="3">NSJ-65</strain>
    </source>
</reference>
<dbReference type="InterPro" id="IPR004964">
    <property type="entry name" value="PhzA_PhzB"/>
</dbReference>
<name>A0A8J6IR58_9FIRM</name>
<evidence type="ECO:0000256" key="2">
    <source>
        <dbReference type="ARBA" id="ARBA00023194"/>
    </source>
</evidence>
<dbReference type="Proteomes" id="UP000597668">
    <property type="component" value="Unassembled WGS sequence"/>
</dbReference>
<evidence type="ECO:0000256" key="1">
    <source>
        <dbReference type="ARBA" id="ARBA00009377"/>
    </source>
</evidence>
<proteinExistence type="inferred from homology"/>
<evidence type="ECO:0000313" key="3">
    <source>
        <dbReference type="EMBL" id="MBC3516713.1"/>
    </source>
</evidence>
<dbReference type="EMBL" id="JACOGI010000002">
    <property type="protein sequence ID" value="MBC3516713.1"/>
    <property type="molecule type" value="Genomic_DNA"/>
</dbReference>
<dbReference type="Pfam" id="PF03284">
    <property type="entry name" value="PHZA_PHZB"/>
    <property type="match status" value="1"/>
</dbReference>
<dbReference type="RefSeq" id="WP_186488319.1">
    <property type="nucleotide sequence ID" value="NZ_JACOGI010000002.1"/>
</dbReference>
<comment type="caution">
    <text evidence="3">The sequence shown here is derived from an EMBL/GenBank/DDBJ whole genome shotgun (WGS) entry which is preliminary data.</text>
</comment>
<dbReference type="InterPro" id="IPR032710">
    <property type="entry name" value="NTF2-like_dom_sf"/>
</dbReference>
<comment type="similarity">
    <text evidence="1">Belongs to the PhzA/PhzB family.</text>
</comment>
<keyword evidence="4" id="KW-1185">Reference proteome</keyword>
<sequence length="161" mass="17804">MSEIDIRAFDPADDALRAKNAQTVQAFLALTGAELPRRMRLFCEEDDISYGEAFTKTGQPDIATGWAAVQQRLQQLANSYPALTWQGGKILVTADPNYLMADTDGTGSAHNADVGSYQHGGHFIHTFQMQDGKIRHYLQYKNPARELIEMGFTLPAPGEND</sequence>
<dbReference type="GO" id="GO:0017000">
    <property type="term" value="P:antibiotic biosynthetic process"/>
    <property type="evidence" value="ECO:0007669"/>
    <property type="project" value="UniProtKB-KW"/>
</dbReference>
<dbReference type="Gene3D" id="3.10.450.50">
    <property type="match status" value="1"/>
</dbReference>
<gene>
    <name evidence="3" type="ORF">H8K20_09935</name>
</gene>